<dbReference type="EMBL" id="FNEI01000007">
    <property type="protein sequence ID" value="SDJ13252.1"/>
    <property type="molecule type" value="Genomic_DNA"/>
</dbReference>
<name>A0A1G8R8E8_9MICC</name>
<organism evidence="1 2">
    <name type="scientific">Arthrobacter cupressi</name>
    <dbReference type="NCBI Taxonomy" id="1045773"/>
    <lineage>
        <taxon>Bacteria</taxon>
        <taxon>Bacillati</taxon>
        <taxon>Actinomycetota</taxon>
        <taxon>Actinomycetes</taxon>
        <taxon>Micrococcales</taxon>
        <taxon>Micrococcaceae</taxon>
        <taxon>Arthrobacter</taxon>
    </lineage>
</organism>
<protein>
    <submittedName>
        <fullName evidence="1">Uncharacterized protein</fullName>
    </submittedName>
</protein>
<accession>A0A1G8R8E8</accession>
<gene>
    <name evidence="1" type="ORF">SAMN05216555_107127</name>
</gene>
<dbReference type="OrthoDB" id="4940239at2"/>
<evidence type="ECO:0000313" key="2">
    <source>
        <dbReference type="Proteomes" id="UP000182130"/>
    </source>
</evidence>
<dbReference type="STRING" id="1045773.SAMN05216555_107127"/>
<sequence length="178" mass="19275">MSLYDVEISQPRRRAMWRWFLLHPRMDLLWAALAVAAWLALSGLLRQPFMVEGVAEDSRRTLFQTLATLSGAVAGLILSSVSMLVNVLGKKAPPGQRALPLERLTPDHRREIGDAFLAVIPVLAALLVAALTAILVEGDGAMGVWPIEAAVFGLGFAAVLGLLRMAWALRRLIAIATS</sequence>
<dbReference type="RefSeq" id="WP_074588949.1">
    <property type="nucleotide sequence ID" value="NZ_FNEI01000007.1"/>
</dbReference>
<dbReference type="AlphaFoldDB" id="A0A1G8R8E8"/>
<reference evidence="2" key="1">
    <citation type="submission" date="2016-10" db="EMBL/GenBank/DDBJ databases">
        <authorList>
            <person name="Varghese N."/>
            <person name="Submissions S."/>
        </authorList>
    </citation>
    <scope>NUCLEOTIDE SEQUENCE [LARGE SCALE GENOMIC DNA]</scope>
    <source>
        <strain evidence="2">CGMCC 1.10783</strain>
    </source>
</reference>
<dbReference type="Proteomes" id="UP000182130">
    <property type="component" value="Unassembled WGS sequence"/>
</dbReference>
<keyword evidence="2" id="KW-1185">Reference proteome</keyword>
<proteinExistence type="predicted"/>
<evidence type="ECO:0000313" key="1">
    <source>
        <dbReference type="EMBL" id="SDJ13252.1"/>
    </source>
</evidence>